<dbReference type="InterPro" id="IPR007588">
    <property type="entry name" value="Znf_FLYWCH"/>
</dbReference>
<keyword evidence="1" id="KW-0479">Metal-binding</keyword>
<keyword evidence="2" id="KW-0863">Zinc-finger</keyword>
<dbReference type="GO" id="GO:0008270">
    <property type="term" value="F:zinc ion binding"/>
    <property type="evidence" value="ECO:0007669"/>
    <property type="project" value="UniProtKB-KW"/>
</dbReference>
<evidence type="ECO:0000313" key="5">
    <source>
        <dbReference type="EMBL" id="KAI6658244.1"/>
    </source>
</evidence>
<evidence type="ECO:0000256" key="3">
    <source>
        <dbReference type="ARBA" id="ARBA00022833"/>
    </source>
</evidence>
<reference evidence="5 6" key="1">
    <citation type="journal article" date="2023" name="BMC Biol.">
        <title>The compact genome of the sponge Oopsacas minuta (Hexactinellida) is lacking key metazoan core genes.</title>
        <authorList>
            <person name="Santini S."/>
            <person name="Schenkelaars Q."/>
            <person name="Jourda C."/>
            <person name="Duchesne M."/>
            <person name="Belahbib H."/>
            <person name="Rocher C."/>
            <person name="Selva M."/>
            <person name="Riesgo A."/>
            <person name="Vervoort M."/>
            <person name="Leys S.P."/>
            <person name="Kodjabachian L."/>
            <person name="Le Bivic A."/>
            <person name="Borchiellini C."/>
            <person name="Claverie J.M."/>
            <person name="Renard E."/>
        </authorList>
    </citation>
    <scope>NUCLEOTIDE SEQUENCE [LARGE SCALE GENOMIC DNA]</scope>
    <source>
        <strain evidence="5">SPO-2</strain>
    </source>
</reference>
<protein>
    <submittedName>
        <fullName evidence="5">FLYWCH zinc finger domain protein</fullName>
    </submittedName>
</protein>
<gene>
    <name evidence="5" type="ORF">LOD99_15513</name>
</gene>
<dbReference type="Gene3D" id="2.20.25.240">
    <property type="match status" value="1"/>
</dbReference>
<sequence length="165" mass="18853">MSANSDTSFQMIKSSKGTNKLSHDGYLYIFHRRGAIKKEWRSDVRGCKDRIHSVDETIIKKSREHSHQQEYGKDEVTAMKDLMRKRARETNDNPHVTIGEMTSLLSGSAKSLLPNQHALKMMYKRQRIAPPNPVYLEELQLDAENIKTFLTGTFYSTTLALPPIG</sequence>
<evidence type="ECO:0000313" key="6">
    <source>
        <dbReference type="Proteomes" id="UP001165289"/>
    </source>
</evidence>
<dbReference type="Proteomes" id="UP001165289">
    <property type="component" value="Unassembled WGS sequence"/>
</dbReference>
<keyword evidence="3" id="KW-0862">Zinc</keyword>
<proteinExistence type="predicted"/>
<dbReference type="AlphaFoldDB" id="A0AAV7KAS6"/>
<comment type="caution">
    <text evidence="5">The sequence shown here is derived from an EMBL/GenBank/DDBJ whole genome shotgun (WGS) entry which is preliminary data.</text>
</comment>
<evidence type="ECO:0000259" key="4">
    <source>
        <dbReference type="Pfam" id="PF04500"/>
    </source>
</evidence>
<feature type="domain" description="FLYWCH-type" evidence="4">
    <location>
        <begin position="11"/>
        <end position="67"/>
    </location>
</feature>
<name>A0AAV7KAS6_9METZ</name>
<evidence type="ECO:0000256" key="1">
    <source>
        <dbReference type="ARBA" id="ARBA00022723"/>
    </source>
</evidence>
<organism evidence="5 6">
    <name type="scientific">Oopsacas minuta</name>
    <dbReference type="NCBI Taxonomy" id="111878"/>
    <lineage>
        <taxon>Eukaryota</taxon>
        <taxon>Metazoa</taxon>
        <taxon>Porifera</taxon>
        <taxon>Hexactinellida</taxon>
        <taxon>Hexasterophora</taxon>
        <taxon>Lyssacinosida</taxon>
        <taxon>Leucopsacidae</taxon>
        <taxon>Oopsacas</taxon>
    </lineage>
</organism>
<evidence type="ECO:0000256" key="2">
    <source>
        <dbReference type="ARBA" id="ARBA00022771"/>
    </source>
</evidence>
<dbReference type="EMBL" id="JAKMXF010000099">
    <property type="protein sequence ID" value="KAI6658244.1"/>
    <property type="molecule type" value="Genomic_DNA"/>
</dbReference>
<accession>A0AAV7KAS6</accession>
<keyword evidence="6" id="KW-1185">Reference proteome</keyword>
<dbReference type="Pfam" id="PF04500">
    <property type="entry name" value="FLYWCH"/>
    <property type="match status" value="1"/>
</dbReference>